<dbReference type="AlphaFoldDB" id="A0A813IJF8"/>
<sequence>HTFGSQNLQSTDSNLPTPGLHSHCFLDCMWDPWEMDTSVPVAAAGTVPAAGTAAPPAAPAASTAPAAMVPAAADLASAPLTDRLFSGHDPFAEFSPDPFSAGGTHRGSGSGFGRAMLRIENLLEELLGVRPTFPHRVTLPDAERYSVQTATMSSFVDENGQMHTEQFASSDVGNSEHNIRETHQAYSNSDTGVNKCALEQHLGPQAVKTVKKRDKDAKEDTSEMFLGVQHTVLSKDSFNKDFAAKAHHLPEHQTFSGDFPGFSGLAGGLRMPPLPGAVGWRQQRALETGKGGG</sequence>
<dbReference type="Proteomes" id="UP000626109">
    <property type="component" value="Unassembled WGS sequence"/>
</dbReference>
<name>A0A813IJF8_POLGL</name>
<reference evidence="1" key="1">
    <citation type="submission" date="2021-02" db="EMBL/GenBank/DDBJ databases">
        <authorList>
            <person name="Dougan E. K."/>
            <person name="Rhodes N."/>
            <person name="Thang M."/>
            <person name="Chan C."/>
        </authorList>
    </citation>
    <scope>NUCLEOTIDE SEQUENCE</scope>
</reference>
<evidence type="ECO:0000313" key="2">
    <source>
        <dbReference type="Proteomes" id="UP000626109"/>
    </source>
</evidence>
<comment type="caution">
    <text evidence="1">The sequence shown here is derived from an EMBL/GenBank/DDBJ whole genome shotgun (WGS) entry which is preliminary data.</text>
</comment>
<dbReference type="EMBL" id="CAJNNW010010072">
    <property type="protein sequence ID" value="CAE8651691.1"/>
    <property type="molecule type" value="Genomic_DNA"/>
</dbReference>
<gene>
    <name evidence="1" type="ORF">PGLA2088_LOCUS9179</name>
</gene>
<proteinExistence type="predicted"/>
<feature type="non-terminal residue" evidence="1">
    <location>
        <position position="293"/>
    </location>
</feature>
<accession>A0A813IJF8</accession>
<evidence type="ECO:0000313" key="1">
    <source>
        <dbReference type="EMBL" id="CAE8651691.1"/>
    </source>
</evidence>
<protein>
    <submittedName>
        <fullName evidence="1">Uncharacterized protein</fullName>
    </submittedName>
</protein>
<organism evidence="1 2">
    <name type="scientific">Polarella glacialis</name>
    <name type="common">Dinoflagellate</name>
    <dbReference type="NCBI Taxonomy" id="89957"/>
    <lineage>
        <taxon>Eukaryota</taxon>
        <taxon>Sar</taxon>
        <taxon>Alveolata</taxon>
        <taxon>Dinophyceae</taxon>
        <taxon>Suessiales</taxon>
        <taxon>Suessiaceae</taxon>
        <taxon>Polarella</taxon>
    </lineage>
</organism>